<accession>A0A4Y8PSZ7</accession>
<dbReference type="Proteomes" id="UP000298246">
    <property type="component" value="Unassembled WGS sequence"/>
</dbReference>
<dbReference type="PANTHER" id="PTHR33608:SF7">
    <property type="entry name" value="DUF58 DOMAIN-CONTAINING PROTEIN"/>
    <property type="match status" value="1"/>
</dbReference>
<reference evidence="2 3" key="1">
    <citation type="submission" date="2017-03" db="EMBL/GenBank/DDBJ databases">
        <title>Isolation of Levoglucosan Utilizing Bacteria.</title>
        <authorList>
            <person name="Arya A.S."/>
        </authorList>
    </citation>
    <scope>NUCLEOTIDE SEQUENCE [LARGE SCALE GENOMIC DNA]</scope>
    <source>
        <strain evidence="2 3">MEC069</strain>
    </source>
</reference>
<evidence type="ECO:0000313" key="3">
    <source>
        <dbReference type="Proteomes" id="UP000298246"/>
    </source>
</evidence>
<dbReference type="RefSeq" id="WP_134756655.1">
    <property type="nucleotide sequence ID" value="NZ_MYFO02000016.1"/>
</dbReference>
<dbReference type="EMBL" id="MYFO01000040">
    <property type="protein sequence ID" value="TFE84005.1"/>
    <property type="molecule type" value="Genomic_DNA"/>
</dbReference>
<dbReference type="PANTHER" id="PTHR33608">
    <property type="entry name" value="BLL2464 PROTEIN"/>
    <property type="match status" value="1"/>
</dbReference>
<dbReference type="OrthoDB" id="9776116at2"/>
<evidence type="ECO:0000259" key="1">
    <source>
        <dbReference type="Pfam" id="PF01882"/>
    </source>
</evidence>
<keyword evidence="3" id="KW-1185">Reference proteome</keyword>
<gene>
    <name evidence="2" type="ORF">B5M42_21620</name>
</gene>
<evidence type="ECO:0000313" key="2">
    <source>
        <dbReference type="EMBL" id="TFE84005.1"/>
    </source>
</evidence>
<protein>
    <submittedName>
        <fullName evidence="2">DUF58 domain-containing protein</fullName>
    </submittedName>
</protein>
<dbReference type="InterPro" id="IPR002881">
    <property type="entry name" value="DUF58"/>
</dbReference>
<sequence length="317" mass="34599">MSSGAGLLDPRLLARLDLLGIAAKTRMRGAQMGRRRSRGLGSSLEFADYRLYSPGDDPRRLDWNAYGRTGKPFIKLFMDEQELQVHVWLDVSASMGFGGAKEDAHTPENPAIGGSKSGVQPLSKLEYAKRLAAAIGYMALNRFDRVGAASFTDRIESRLAPLRGKGGAPRLFAFLEQCALAGTGDALSVFGRPGALPEKPGMTWLFSDFMYESGVREALSYLLAARQEVVVVQVLAREEVTPSLSGELKLIDSETGLGKEVALSDKVLKAYSEAFEHFTGELRAFCFERGIAYVLAVTDMPLEEVLLKELRRSGLLG</sequence>
<dbReference type="AlphaFoldDB" id="A0A4Y8PSZ7"/>
<organism evidence="2 3">
    <name type="scientific">Paenibacillus athensensis</name>
    <dbReference type="NCBI Taxonomy" id="1967502"/>
    <lineage>
        <taxon>Bacteria</taxon>
        <taxon>Bacillati</taxon>
        <taxon>Bacillota</taxon>
        <taxon>Bacilli</taxon>
        <taxon>Bacillales</taxon>
        <taxon>Paenibacillaceae</taxon>
        <taxon>Paenibacillus</taxon>
    </lineage>
</organism>
<feature type="domain" description="DUF58" evidence="1">
    <location>
        <begin position="117"/>
        <end position="273"/>
    </location>
</feature>
<proteinExistence type="predicted"/>
<feature type="domain" description="DUF58" evidence="1">
    <location>
        <begin position="48"/>
        <end position="102"/>
    </location>
</feature>
<name>A0A4Y8PSZ7_9BACL</name>
<comment type="caution">
    <text evidence="2">The sequence shown here is derived from an EMBL/GenBank/DDBJ whole genome shotgun (WGS) entry which is preliminary data.</text>
</comment>
<dbReference type="Pfam" id="PF01882">
    <property type="entry name" value="DUF58"/>
    <property type="match status" value="2"/>
</dbReference>